<feature type="signal peptide" evidence="1">
    <location>
        <begin position="1"/>
        <end position="19"/>
    </location>
</feature>
<sequence>MKNVALILLLISVNTHVQAIALTPTILEFNIDGSQSAQIVVTNSSTDKLALEANIYKLSFLESGLLKDRQLDSESLMVFPLAALLKPGEKQLFRLQWTANRNLIQSESYFVRFSQINFSGPEQTNNNLQPNIKFQLHYNAVVHVYTESHRPNVSMTVAPDGAVVVENTGSRFSYTSLLRFHPTSEVGEVTWSSLIGEHFIPPNSRLELSTSHPLPSGEYDGRTP</sequence>
<organism evidence="2 3">
    <name type="scientific">Vibrio sinaloensis DSM 21326</name>
    <dbReference type="NCBI Taxonomy" id="945550"/>
    <lineage>
        <taxon>Bacteria</taxon>
        <taxon>Pseudomonadati</taxon>
        <taxon>Pseudomonadota</taxon>
        <taxon>Gammaproteobacteria</taxon>
        <taxon>Vibrionales</taxon>
        <taxon>Vibrionaceae</taxon>
        <taxon>Vibrio</taxon>
        <taxon>Vibrio oreintalis group</taxon>
    </lineage>
</organism>
<dbReference type="EMBL" id="AEVT01000058">
    <property type="protein sequence ID" value="EGA70546.1"/>
    <property type="molecule type" value="Genomic_DNA"/>
</dbReference>
<dbReference type="InterPro" id="IPR013783">
    <property type="entry name" value="Ig-like_fold"/>
</dbReference>
<evidence type="ECO:0000313" key="2">
    <source>
        <dbReference type="EMBL" id="EGA70546.1"/>
    </source>
</evidence>
<proteinExistence type="predicted"/>
<dbReference type="OrthoDB" id="369595at2"/>
<comment type="caution">
    <text evidence="2">The sequence shown here is derived from an EMBL/GenBank/DDBJ whole genome shotgun (WGS) entry which is preliminary data.</text>
</comment>
<dbReference type="AlphaFoldDB" id="E8M696"/>
<evidence type="ECO:0000313" key="3">
    <source>
        <dbReference type="Proteomes" id="UP000006228"/>
    </source>
</evidence>
<evidence type="ECO:0008006" key="4">
    <source>
        <dbReference type="Google" id="ProtNLM"/>
    </source>
</evidence>
<dbReference type="eggNOG" id="COG3121">
    <property type="taxonomic scope" value="Bacteria"/>
</dbReference>
<dbReference type="RefSeq" id="WP_008076535.1">
    <property type="nucleotide sequence ID" value="NZ_AEVT01000058.1"/>
</dbReference>
<dbReference type="Proteomes" id="UP000006228">
    <property type="component" value="Unassembled WGS sequence"/>
</dbReference>
<gene>
    <name evidence="2" type="ORF">VISI1226_00735</name>
</gene>
<protein>
    <recommendedName>
        <fullName evidence="4">Pili assembly chaperone N-terminal domain-containing protein</fullName>
    </recommendedName>
</protein>
<dbReference type="GeneID" id="95569121"/>
<dbReference type="SUPFAM" id="SSF49354">
    <property type="entry name" value="PapD-like"/>
    <property type="match status" value="1"/>
</dbReference>
<name>E8M696_PHOS4</name>
<feature type="chain" id="PRO_5003227937" description="Pili assembly chaperone N-terminal domain-containing protein" evidence="1">
    <location>
        <begin position="20"/>
        <end position="224"/>
    </location>
</feature>
<reference evidence="2 3" key="1">
    <citation type="journal article" date="2012" name="Int. J. Syst. Evol. Microbiol.">
        <title>Vibrio caribbeanicus sp. nov., isolated from the marine sponge Scleritoderma cyanea.</title>
        <authorList>
            <person name="Hoffmann M."/>
            <person name="Monday S.R."/>
            <person name="Allard M.W."/>
            <person name="Strain E.A."/>
            <person name="Whittaker P."/>
            <person name="Naum M."/>
            <person name="McCarthy P.J."/>
            <person name="Lopez J.V."/>
            <person name="Fischer M."/>
            <person name="Brown E.W."/>
        </authorList>
    </citation>
    <scope>NUCLEOTIDE SEQUENCE [LARGE SCALE GENOMIC DNA]</scope>
    <source>
        <strain evidence="3">DSMZ 21326</strain>
    </source>
</reference>
<keyword evidence="1" id="KW-0732">Signal</keyword>
<accession>E8M696</accession>
<dbReference type="Gene3D" id="2.60.40.10">
    <property type="entry name" value="Immunoglobulins"/>
    <property type="match status" value="1"/>
</dbReference>
<dbReference type="InterPro" id="IPR008962">
    <property type="entry name" value="PapD-like_sf"/>
</dbReference>
<evidence type="ECO:0000256" key="1">
    <source>
        <dbReference type="SAM" id="SignalP"/>
    </source>
</evidence>